<evidence type="ECO:0000256" key="1">
    <source>
        <dbReference type="SAM" id="MobiDB-lite"/>
    </source>
</evidence>
<proteinExistence type="predicted"/>
<comment type="caution">
    <text evidence="2">The sequence shown here is derived from an EMBL/GenBank/DDBJ whole genome shotgun (WGS) entry which is preliminary data.</text>
</comment>
<sequence length="270" mass="31205">MQVYIRYWSSNNSHSRLLDVQVTKEAAAASKICHMHASPSRYAAARTFAPLFYRIIRIRTNSAGYITYVDQDSDSGCLLNTIYLLNPALLSVRASKSLAAKAEKEMTRTCKSRYVCITNNALILLLLGASSSLHPPSSNSSSKFRESEVNSASQSQDEREREREEDIRVWQSLRQAVRRYSPRARLRIIQRIYLYARYISFGGLRLCESVGAYCMLIYFGRWYILKIRCEQWRSSSSSNSNTTIRRYRWKDRVAAYKAQKERERDTQLSG</sequence>
<gene>
    <name evidence="2" type="ORF">TKK_016009</name>
</gene>
<dbReference type="AlphaFoldDB" id="A0ABD2W8R6"/>
<feature type="region of interest" description="Disordered" evidence="1">
    <location>
        <begin position="137"/>
        <end position="161"/>
    </location>
</feature>
<protein>
    <submittedName>
        <fullName evidence="2">Uncharacterized protein</fullName>
    </submittedName>
</protein>
<dbReference type="Proteomes" id="UP001627154">
    <property type="component" value="Unassembled WGS sequence"/>
</dbReference>
<dbReference type="EMBL" id="JBJJXI010000124">
    <property type="protein sequence ID" value="KAL3389074.1"/>
    <property type="molecule type" value="Genomic_DNA"/>
</dbReference>
<reference evidence="2 3" key="1">
    <citation type="journal article" date="2024" name="bioRxiv">
        <title>A reference genome for Trichogramma kaykai: A tiny desert-dwelling parasitoid wasp with competing sex-ratio distorters.</title>
        <authorList>
            <person name="Culotta J."/>
            <person name="Lindsey A.R."/>
        </authorList>
    </citation>
    <scope>NUCLEOTIDE SEQUENCE [LARGE SCALE GENOMIC DNA]</scope>
    <source>
        <strain evidence="2 3">KSX58</strain>
    </source>
</reference>
<evidence type="ECO:0000313" key="3">
    <source>
        <dbReference type="Proteomes" id="UP001627154"/>
    </source>
</evidence>
<name>A0ABD2W8R6_9HYME</name>
<evidence type="ECO:0000313" key="2">
    <source>
        <dbReference type="EMBL" id="KAL3389074.1"/>
    </source>
</evidence>
<accession>A0ABD2W8R6</accession>
<keyword evidence="3" id="KW-1185">Reference proteome</keyword>
<organism evidence="2 3">
    <name type="scientific">Trichogramma kaykai</name>
    <dbReference type="NCBI Taxonomy" id="54128"/>
    <lineage>
        <taxon>Eukaryota</taxon>
        <taxon>Metazoa</taxon>
        <taxon>Ecdysozoa</taxon>
        <taxon>Arthropoda</taxon>
        <taxon>Hexapoda</taxon>
        <taxon>Insecta</taxon>
        <taxon>Pterygota</taxon>
        <taxon>Neoptera</taxon>
        <taxon>Endopterygota</taxon>
        <taxon>Hymenoptera</taxon>
        <taxon>Apocrita</taxon>
        <taxon>Proctotrupomorpha</taxon>
        <taxon>Chalcidoidea</taxon>
        <taxon>Trichogrammatidae</taxon>
        <taxon>Trichogramma</taxon>
    </lineage>
</organism>